<dbReference type="Gene3D" id="2.60.40.650">
    <property type="match status" value="1"/>
</dbReference>
<comment type="caution">
    <text evidence="8">The sequence shown here is derived from an EMBL/GenBank/DDBJ whole genome shotgun (WGS) entry which is preliminary data.</text>
</comment>
<dbReference type="EMBL" id="JABCIY010000157">
    <property type="protein sequence ID" value="KAF7191612.1"/>
    <property type="molecule type" value="Genomic_DNA"/>
</dbReference>
<dbReference type="OrthoDB" id="10051395at2759"/>
<dbReference type="InterPro" id="IPR000572">
    <property type="entry name" value="OxRdtase_Mopterin-bd_dom"/>
</dbReference>
<feature type="compositionally biased region" description="Basic and acidic residues" evidence="5">
    <location>
        <begin position="11"/>
        <end position="23"/>
    </location>
</feature>
<evidence type="ECO:0000256" key="1">
    <source>
        <dbReference type="ARBA" id="ARBA00001924"/>
    </source>
</evidence>
<dbReference type="SUPFAM" id="SSF56524">
    <property type="entry name" value="Oxidoreductase molybdopterin-binding domain"/>
    <property type="match status" value="1"/>
</dbReference>
<dbReference type="InterPro" id="IPR005066">
    <property type="entry name" value="MoCF_OxRdtse_dimer"/>
</dbReference>
<dbReference type="PANTHER" id="PTHR19372:SF7">
    <property type="entry name" value="SULFITE OXIDASE, MITOCHONDRIAL"/>
    <property type="match status" value="1"/>
</dbReference>
<dbReference type="PANTHER" id="PTHR19372">
    <property type="entry name" value="SULFITE REDUCTASE"/>
    <property type="match status" value="1"/>
</dbReference>
<proteinExistence type="predicted"/>
<dbReference type="GO" id="GO:0006790">
    <property type="term" value="P:sulfur compound metabolic process"/>
    <property type="evidence" value="ECO:0007669"/>
    <property type="project" value="TreeGrafter"/>
</dbReference>
<comment type="cofactor">
    <cofactor evidence="1">
        <name>Mo-molybdopterin</name>
        <dbReference type="ChEBI" id="CHEBI:71302"/>
    </cofactor>
</comment>
<feature type="domain" description="Oxidoreductase molybdopterin-binding" evidence="6">
    <location>
        <begin position="78"/>
        <end position="238"/>
    </location>
</feature>
<organism evidence="8 9">
    <name type="scientific">Pseudocercospora fuligena</name>
    <dbReference type="NCBI Taxonomy" id="685502"/>
    <lineage>
        <taxon>Eukaryota</taxon>
        <taxon>Fungi</taxon>
        <taxon>Dikarya</taxon>
        <taxon>Ascomycota</taxon>
        <taxon>Pezizomycotina</taxon>
        <taxon>Dothideomycetes</taxon>
        <taxon>Dothideomycetidae</taxon>
        <taxon>Mycosphaerellales</taxon>
        <taxon>Mycosphaerellaceae</taxon>
        <taxon>Pseudocercospora</taxon>
    </lineage>
</organism>
<keyword evidence="2" id="KW-0500">Molybdenum</keyword>
<evidence type="ECO:0000256" key="4">
    <source>
        <dbReference type="ARBA" id="ARBA00023002"/>
    </source>
</evidence>
<evidence type="ECO:0000259" key="7">
    <source>
        <dbReference type="Pfam" id="PF03404"/>
    </source>
</evidence>
<dbReference type="GO" id="GO:0020037">
    <property type="term" value="F:heme binding"/>
    <property type="evidence" value="ECO:0007669"/>
    <property type="project" value="TreeGrafter"/>
</dbReference>
<dbReference type="AlphaFoldDB" id="A0A8H6RIT1"/>
<name>A0A8H6RIT1_9PEZI</name>
<dbReference type="SUPFAM" id="SSF81296">
    <property type="entry name" value="E set domains"/>
    <property type="match status" value="1"/>
</dbReference>
<dbReference type="GO" id="GO:0008482">
    <property type="term" value="F:sulfite oxidase activity"/>
    <property type="evidence" value="ECO:0007669"/>
    <property type="project" value="TreeGrafter"/>
</dbReference>
<evidence type="ECO:0000256" key="5">
    <source>
        <dbReference type="SAM" id="MobiDB-lite"/>
    </source>
</evidence>
<feature type="domain" description="Moybdenum cofactor oxidoreductase dimerisation" evidence="7">
    <location>
        <begin position="257"/>
        <end position="354"/>
    </location>
</feature>
<dbReference type="GO" id="GO:0005739">
    <property type="term" value="C:mitochondrion"/>
    <property type="evidence" value="ECO:0007669"/>
    <property type="project" value="TreeGrafter"/>
</dbReference>
<dbReference type="PRINTS" id="PR00407">
    <property type="entry name" value="EUMOPTERIN"/>
</dbReference>
<feature type="region of interest" description="Disordered" evidence="5">
    <location>
        <begin position="1"/>
        <end position="23"/>
    </location>
</feature>
<dbReference type="GO" id="GO:0043546">
    <property type="term" value="F:molybdopterin cofactor binding"/>
    <property type="evidence" value="ECO:0007669"/>
    <property type="project" value="TreeGrafter"/>
</dbReference>
<protein>
    <submittedName>
        <fullName evidence="8">Sulfite oxidase</fullName>
    </submittedName>
</protein>
<gene>
    <name evidence="8" type="ORF">HII31_07114</name>
</gene>
<keyword evidence="3" id="KW-0479">Metal-binding</keyword>
<reference evidence="8" key="1">
    <citation type="submission" date="2020-04" db="EMBL/GenBank/DDBJ databases">
        <title>Draft genome resource of the tomato pathogen Pseudocercospora fuligena.</title>
        <authorList>
            <person name="Zaccaron A."/>
        </authorList>
    </citation>
    <scope>NUCLEOTIDE SEQUENCE</scope>
    <source>
        <strain evidence="8">PF001</strain>
    </source>
</reference>
<dbReference type="Pfam" id="PF00174">
    <property type="entry name" value="Oxidored_molyb"/>
    <property type="match status" value="1"/>
</dbReference>
<dbReference type="InterPro" id="IPR014756">
    <property type="entry name" value="Ig_E-set"/>
</dbReference>
<dbReference type="Gene3D" id="3.90.420.10">
    <property type="entry name" value="Oxidoreductase, molybdopterin-binding domain"/>
    <property type="match status" value="1"/>
</dbReference>
<dbReference type="InterPro" id="IPR008335">
    <property type="entry name" value="Mopterin_OxRdtase_euk"/>
</dbReference>
<accession>A0A8H6RIT1</accession>
<evidence type="ECO:0000259" key="6">
    <source>
        <dbReference type="Pfam" id="PF00174"/>
    </source>
</evidence>
<sequence>MPTFPAITNRTHREEEHHDENSHIEHVSLLPPLDYDEERQSFIKLDPPGFFIRHPPAPHLLKSFITPDDDLFQTIHMGAAVVDLSAWRLTVTGLVKRPFTLDLQTLKLFPATTITSFHECYGSPLKPPLEPLWRVGNVTWTGVRLSTILQLAEPLNSARYIWSEGLDRGTFATFQADRYQKDLPISKAMSEELLLAYEINGEPLSKERGGPVRLIVPGYFGTNSTKWLCTLRVEGERAKDTIFTTKFYNHEGDVERPVWEVEVNSMITRPEPEEIVVGQQVRVEGWAWDEVGVKGVEISVDGGRNWVEAKVEERVEFSWQKYEISLTLTKGKWTVMARARARDGKMQPLEGHRNRCHMVEFEVD</sequence>
<keyword evidence="4" id="KW-0560">Oxidoreductase</keyword>
<dbReference type="InterPro" id="IPR036374">
    <property type="entry name" value="OxRdtase_Mopterin-bd_sf"/>
</dbReference>
<dbReference type="Proteomes" id="UP000660729">
    <property type="component" value="Unassembled WGS sequence"/>
</dbReference>
<dbReference type="GO" id="GO:0030151">
    <property type="term" value="F:molybdenum ion binding"/>
    <property type="evidence" value="ECO:0007669"/>
    <property type="project" value="InterPro"/>
</dbReference>
<evidence type="ECO:0000256" key="2">
    <source>
        <dbReference type="ARBA" id="ARBA00022505"/>
    </source>
</evidence>
<dbReference type="Pfam" id="PF03404">
    <property type="entry name" value="Mo-co_dimer"/>
    <property type="match status" value="1"/>
</dbReference>
<evidence type="ECO:0000313" key="9">
    <source>
        <dbReference type="Proteomes" id="UP000660729"/>
    </source>
</evidence>
<keyword evidence="9" id="KW-1185">Reference proteome</keyword>
<evidence type="ECO:0000256" key="3">
    <source>
        <dbReference type="ARBA" id="ARBA00022723"/>
    </source>
</evidence>
<evidence type="ECO:0000313" key="8">
    <source>
        <dbReference type="EMBL" id="KAF7191612.1"/>
    </source>
</evidence>